<gene>
    <name evidence="8" type="ORF">GCM10007103_21070</name>
</gene>
<proteinExistence type="inferred from homology"/>
<comment type="caution">
    <text evidence="8">The sequence shown here is derived from an EMBL/GenBank/DDBJ whole genome shotgun (WGS) entry which is preliminary data.</text>
</comment>
<keyword evidence="3 6" id="KW-0812">Transmembrane</keyword>
<evidence type="ECO:0000256" key="4">
    <source>
        <dbReference type="ARBA" id="ARBA00022989"/>
    </source>
</evidence>
<dbReference type="GO" id="GO:0005886">
    <property type="term" value="C:plasma membrane"/>
    <property type="evidence" value="ECO:0007669"/>
    <property type="project" value="UniProtKB-SubCell"/>
</dbReference>
<evidence type="ECO:0000256" key="3">
    <source>
        <dbReference type="ARBA" id="ARBA00022692"/>
    </source>
</evidence>
<dbReference type="EMBL" id="BMXB01000008">
    <property type="protein sequence ID" value="GHA39503.1"/>
    <property type="molecule type" value="Genomic_DNA"/>
</dbReference>
<keyword evidence="4 6" id="KW-1133">Transmembrane helix</keyword>
<feature type="transmembrane region" description="Helical" evidence="6">
    <location>
        <begin position="133"/>
        <end position="150"/>
    </location>
</feature>
<evidence type="ECO:0000256" key="2">
    <source>
        <dbReference type="ARBA" id="ARBA00022475"/>
    </source>
</evidence>
<dbReference type="InterPro" id="IPR015414">
    <property type="entry name" value="TMEM64"/>
</dbReference>
<feature type="transmembrane region" description="Helical" evidence="6">
    <location>
        <begin position="43"/>
        <end position="73"/>
    </location>
</feature>
<feature type="transmembrane region" description="Helical" evidence="6">
    <location>
        <begin position="162"/>
        <end position="179"/>
    </location>
</feature>
<dbReference type="AlphaFoldDB" id="A0A918SHZ1"/>
<protein>
    <recommendedName>
        <fullName evidence="6">TVP38/TMEM64 family membrane protein</fullName>
    </recommendedName>
</protein>
<reference evidence="8" key="2">
    <citation type="submission" date="2020-09" db="EMBL/GenBank/DDBJ databases">
        <authorList>
            <person name="Sun Q."/>
            <person name="Kim S."/>
        </authorList>
    </citation>
    <scope>NUCLEOTIDE SEQUENCE</scope>
    <source>
        <strain evidence="8">KCTC 12719</strain>
    </source>
</reference>
<comment type="subcellular location">
    <subcellularLocation>
        <location evidence="1 6">Cell membrane</location>
        <topology evidence="1 6">Multi-pass membrane protein</topology>
    </subcellularLocation>
</comment>
<dbReference type="PANTHER" id="PTHR12677:SF59">
    <property type="entry name" value="GOLGI APPARATUS MEMBRANE PROTEIN TVP38-RELATED"/>
    <property type="match status" value="1"/>
</dbReference>
<evidence type="ECO:0000256" key="6">
    <source>
        <dbReference type="RuleBase" id="RU366058"/>
    </source>
</evidence>
<evidence type="ECO:0000259" key="7">
    <source>
        <dbReference type="Pfam" id="PF09335"/>
    </source>
</evidence>
<dbReference type="Proteomes" id="UP000610456">
    <property type="component" value="Unassembled WGS sequence"/>
</dbReference>
<evidence type="ECO:0000256" key="1">
    <source>
        <dbReference type="ARBA" id="ARBA00004651"/>
    </source>
</evidence>
<keyword evidence="9" id="KW-1185">Reference proteome</keyword>
<dbReference type="Pfam" id="PF09335">
    <property type="entry name" value="VTT_dom"/>
    <property type="match status" value="1"/>
</dbReference>
<dbReference type="RefSeq" id="WP_189604718.1">
    <property type="nucleotide sequence ID" value="NZ_BMXB01000008.1"/>
</dbReference>
<reference evidence="8" key="1">
    <citation type="journal article" date="2014" name="Int. J. Syst. Evol. Microbiol.">
        <title>Complete genome sequence of Corynebacterium casei LMG S-19264T (=DSM 44701T), isolated from a smear-ripened cheese.</title>
        <authorList>
            <consortium name="US DOE Joint Genome Institute (JGI-PGF)"/>
            <person name="Walter F."/>
            <person name="Albersmeier A."/>
            <person name="Kalinowski J."/>
            <person name="Ruckert C."/>
        </authorList>
    </citation>
    <scope>NUCLEOTIDE SEQUENCE</scope>
    <source>
        <strain evidence="8">KCTC 12719</strain>
    </source>
</reference>
<dbReference type="PANTHER" id="PTHR12677">
    <property type="entry name" value="GOLGI APPARATUS MEMBRANE PROTEIN TVP38-RELATED"/>
    <property type="match status" value="1"/>
</dbReference>
<evidence type="ECO:0000313" key="9">
    <source>
        <dbReference type="Proteomes" id="UP000610456"/>
    </source>
</evidence>
<evidence type="ECO:0000256" key="5">
    <source>
        <dbReference type="ARBA" id="ARBA00023136"/>
    </source>
</evidence>
<comment type="similarity">
    <text evidence="6">Belongs to the TVP38/TMEM64 family.</text>
</comment>
<feature type="transmembrane region" description="Helical" evidence="6">
    <location>
        <begin position="15"/>
        <end position="36"/>
    </location>
</feature>
<keyword evidence="2 6" id="KW-1003">Cell membrane</keyword>
<keyword evidence="5 6" id="KW-0472">Membrane</keyword>
<feature type="domain" description="VTT" evidence="7">
    <location>
        <begin position="36"/>
        <end position="152"/>
    </location>
</feature>
<feature type="transmembrane region" description="Helical" evidence="6">
    <location>
        <begin position="93"/>
        <end position="112"/>
    </location>
</feature>
<evidence type="ECO:0000313" key="8">
    <source>
        <dbReference type="EMBL" id="GHA39503.1"/>
    </source>
</evidence>
<accession>A0A918SHZ1</accession>
<dbReference type="InterPro" id="IPR032816">
    <property type="entry name" value="VTT_dom"/>
</dbReference>
<name>A0A918SHZ1_9FLAO</name>
<sequence>MSEDHDRIQEYFKDFGFWGPVAIVVFIVLQMFLLIFPSWLPIIIAVLAYGFWSGVLINLVGIGIASTLGFFIGDKLEDTLFRNFMSKKKSEKMKFWISNYGFGTVVLFRISPFFSNDSISFIAGIFNMSFKKFMAATYAGMIPLSLAVGYFSQDLERMEDGLYWVGGVGFVLYAIYVYIDHKKRKKKN</sequence>
<organism evidence="8 9">
    <name type="scientific">Salinimicrobium marinum</name>
    <dbReference type="NCBI Taxonomy" id="680283"/>
    <lineage>
        <taxon>Bacteria</taxon>
        <taxon>Pseudomonadati</taxon>
        <taxon>Bacteroidota</taxon>
        <taxon>Flavobacteriia</taxon>
        <taxon>Flavobacteriales</taxon>
        <taxon>Flavobacteriaceae</taxon>
        <taxon>Salinimicrobium</taxon>
    </lineage>
</organism>